<feature type="domain" description="SbsA Ig-like" evidence="4">
    <location>
        <begin position="1029"/>
        <end position="1108"/>
    </location>
</feature>
<evidence type="ECO:0000256" key="1">
    <source>
        <dbReference type="ARBA" id="ARBA00022729"/>
    </source>
</evidence>
<gene>
    <name evidence="5" type="ordered locus">Palpr_2099</name>
</gene>
<sequence>MKNLSLFFVFFVPIFCFGQVNESFLDGNFINNPNWVGTTSNFYVNSSFQLQSKASTESTSFLFTPSEAIENATWECWVKMTTSTSGNNYAVIYLTSDKNDNTTVCNGYYVQVGGTADEVSLFVQEGTKKTKIIDGTDGRTVGNSVELQIKVTRDADGNFALYSKLASETDYVLEGTAQNKVITSSSYFGLMFVNTASTGWKYYFDDIVVSGTKAQDRQAPVWRGLSIEQPNKLKLSFSEPMDFSSAAFSVDQGMGSPTSQVYSDDKTTLELTFATDFEKGKLYTLQTTGLADLAGNVLAETSRKIGIVEPKAVGDLILNEVMFENPLNSLEYVELYNKSDKLLDVSNLVITTRKTDGTLNTGSKVPQKTWLLPHAYLALCANADSVHNYHHCSNEANILTTSSWYSLNNTGSTLVLANAAKDTIYDELAYNVRWHNTWVTNPKGISLERSGSDLPTQNQFSWHSCVSTSTNNGTPGFANSVYVDTEAPTWISINLEQPNKLELVFSEAMDVSKAVFNLDNNLGAPSSITFSDDKKSIDLTFASNFEKGKIYKLQLSGLTDLGGNALIENSRSIGIVEQKAVGDLILNEVMFENPLNSLEYVELYNKSDKLLDVSNIIITTRKTDGTLNTGSKVPLKTWLLPHAYLALCANADSVRNYHHCSAEANILSAIGSWSTLNNESSTLVLASAAKDTIYDELAYNTKWHNSWVTNPKGISLERSGFDLPTQNQFSWHSCVSISTYNGTPGFTNSVYVDTEAPVWTSFSLEQPNKLKLVFSEAMDVSKAVFSVDNNLGAPSAITLSDDKKTVDLTFTSNFDKGKIYKLQLSGLTDLGGNALIENSRSIGIVEQKAVGDLILNEVMFENPLNSLEYVELYNKSDKLLDVSNIIITTRKTDGTLNTGSKVPLKTWLLPHAYLALCANADSVRNYHHCSAEANILSAIGSWSTLNNESSTLVLASAAKDTIYDELAYNTKWHNSWVTNPKGISLERSGFDLPTQNQFSWHSCVSISTYNGTPGFTNSVYVDTEAPVWTSFSLEQPNKLKLVFSEAMDVSKVTFSVDQGINSPSTITLSDDKKTVDLTFASNFEKGKIYKLQLSGLTDLAGNALVETFRTIGIVEPKAVGDLILNEVMFENPLNSLEYVELYNKSDKLLDVSNIVVTTRKTDGTLNTGSKVPPKTWLLPHAYLALCANADSVRNYHHCPTGANILNATGSWTALNNESSTLVLASAAKDTIYDELNYNVKWHNTWVTNPKGISLERSAPNLPTQNQFSWHSSVSTATNNGTPGFSNSVYVDTEAPNWISLNLEQPNKLKLVFSEAMDVSKAAFSVDNNFGTPSSITVSDDKKTVDLTFASNFEKGKIYKLQLSGLTDLAGNALTETFRTIGIVEPKAVGDLILNEVMFENPLNSLEYIEIYNKSDKLLDVSNIVITTRKNDGTLNTGSKVPLKTWLLPHTYLALCGNADSVRNYHHCSTEANILTTSSWYSLNNTGSTLVLANAAKDTIYDELAYNVKWHNTWVTNPKGISLERSGSDLPTQNQFSWHSCVSTATNNGTPGFTNSVYVDSEAPTWTLFSLEQPNKLKLVFSEGMDVSKAVFSVDQGINAPTTITLSEDKKTVNLIFSSNFEKGKLYKLQLSVLTDLAGNALAETFRTIGIVEQKAVGELILNEVMFENPLNSLEYVELYNKSDKLLDVSNIVITTRKTDGSLNTGSKVPQKTLMLPHAYLALCANADSVRNYHHCPAEANVLTGTGSWYPLNNESSTLVLASAAKDTIYDELAYNTKWHNSWVTNPKGISLERSAPDLPTQNQFSWHSCVSTANNNGTPGFTNSVYVDTEAPVWTSFTLEQPNKLKLVFSEAMDVSKAVFTVDNNLGTPSSKTLSDDKKTVDLTFTSNFDKGKIYKLQLSGLTDLARNALAESNRSIGIVEQKGVGDLILNEVMFENPLNSLEYIEIYNKSEKLLDVSNLVVTTRKTDGTLNPGSKVPPKTWLLPHAYLALCANADSVRNYHKCLVESNILTVTGSWSALNNESSTLVLASVAKDTIYDELNYNVKWHNTWVTNPKGISLERSGSDLPTQNQFSWHSCVSASTNNGTPGFANSVYVDTEAPIWTSLNLEQPNKLKLVFSEGMDVRKATFSVDQGINTPTTISISDDKKSIDLIFTSNFEKGKIYKLQLSGLTDLAGNALMETTRSIGIVEQKAVGDLILNEVMFENPLNSLEYVELYNKSDKLLDISNLVVTTRKTDGTLNTGSKVPLKTWLLPHAYLALCANADSVKNYHHCPAEANILTVTGNWSSLNNESSTLVLASAAKDTIYDELNYNVKWHNAFVKHPKGVALERINPSLPTQSAASWHSAASEVNYGTPGYQNSQYRDISVSEVDPKIFRTDPEAFSPDNDGVNDVCFIRYKTDTTGYVANVLILNQVGMKVYQLASSILLSSEGFLTWDGRTDKGKIANSGIYVLYVEMFNPQTGAKKIIKLPIVVSTR</sequence>
<feature type="domain" description="SbsA Ig-like" evidence="4">
    <location>
        <begin position="1839"/>
        <end position="1912"/>
    </location>
</feature>
<keyword evidence="1 2" id="KW-0732">Signal</keyword>
<evidence type="ECO:0000259" key="3">
    <source>
        <dbReference type="Pfam" id="PF00932"/>
    </source>
</evidence>
<feature type="domain" description="SbsA Ig-like" evidence="4">
    <location>
        <begin position="1572"/>
        <end position="1645"/>
    </location>
</feature>
<organism evidence="5 6">
    <name type="scientific">Paludibacter propionicigenes (strain DSM 17365 / JCM 13257 / WB4)</name>
    <dbReference type="NCBI Taxonomy" id="694427"/>
    <lineage>
        <taxon>Bacteria</taxon>
        <taxon>Pseudomonadati</taxon>
        <taxon>Bacteroidota</taxon>
        <taxon>Bacteroidia</taxon>
        <taxon>Bacteroidales</taxon>
        <taxon>Paludibacteraceae</taxon>
        <taxon>Paludibacter</taxon>
    </lineage>
</organism>
<name>E4T691_PALPW</name>
<evidence type="ECO:0000313" key="5">
    <source>
        <dbReference type="EMBL" id="ADQ80235.1"/>
    </source>
</evidence>
<dbReference type="Pfam" id="PF13585">
    <property type="entry name" value="CHU_C"/>
    <property type="match status" value="1"/>
</dbReference>
<dbReference type="Pfam" id="PF00932">
    <property type="entry name" value="LTD"/>
    <property type="match status" value="1"/>
</dbReference>
<reference evidence="5 6" key="2">
    <citation type="journal article" date="2011" name="Stand. Genomic Sci.">
        <title>Complete genome sequence of Paludibacter propionicigenes type strain (WB4).</title>
        <authorList>
            <person name="Gronow S."/>
            <person name="Munk C."/>
            <person name="Lapidus A."/>
            <person name="Nolan M."/>
            <person name="Lucas S."/>
            <person name="Hammon N."/>
            <person name="Deshpande S."/>
            <person name="Cheng J.F."/>
            <person name="Tapia R."/>
            <person name="Han C."/>
            <person name="Goodwin L."/>
            <person name="Pitluck S."/>
            <person name="Liolios K."/>
            <person name="Ivanova N."/>
            <person name="Mavromatis K."/>
            <person name="Mikhailova N."/>
            <person name="Pati A."/>
            <person name="Chen A."/>
            <person name="Palaniappan K."/>
            <person name="Land M."/>
            <person name="Hauser L."/>
            <person name="Chang Y.J."/>
            <person name="Jeffries C.D."/>
            <person name="Brambilla E."/>
            <person name="Rohde M."/>
            <person name="Goker M."/>
            <person name="Detter J.C."/>
            <person name="Woyke T."/>
            <person name="Bristow J."/>
            <person name="Eisen J.A."/>
            <person name="Markowitz V."/>
            <person name="Hugenholtz P."/>
            <person name="Kyrpides N.C."/>
            <person name="Klenk H.P."/>
        </authorList>
    </citation>
    <scope>NUCLEOTIDE SEQUENCE [LARGE SCALE GENOMIC DNA]</scope>
    <source>
        <strain evidence="6">DSM 17365 / JCM 13257 / WB4</strain>
    </source>
</reference>
<dbReference type="Pfam" id="PF13205">
    <property type="entry name" value="Big_5"/>
    <property type="match status" value="7"/>
</dbReference>
<keyword evidence="6" id="KW-1185">Reference proteome</keyword>
<feature type="signal peptide" evidence="2">
    <location>
        <begin position="1"/>
        <end position="18"/>
    </location>
</feature>
<feature type="domain" description="SbsA Ig-like" evidence="4">
    <location>
        <begin position="2104"/>
        <end position="2181"/>
    </location>
</feature>
<dbReference type="HOGENOM" id="CLU_228695_0_0_10"/>
<feature type="domain" description="LTD" evidence="3">
    <location>
        <begin position="310"/>
        <end position="430"/>
    </location>
</feature>
<dbReference type="OrthoDB" id="9758406at2"/>
<dbReference type="STRING" id="694427.Palpr_2099"/>
<feature type="chain" id="PRO_5003189114" description="LTD domain-containing protein" evidence="2">
    <location>
        <begin position="19"/>
        <end position="2477"/>
    </location>
</feature>
<dbReference type="InterPro" id="IPR001322">
    <property type="entry name" value="Lamin_tail_dom"/>
</dbReference>
<evidence type="ECO:0000313" key="6">
    <source>
        <dbReference type="Proteomes" id="UP000008718"/>
    </source>
</evidence>
<dbReference type="RefSeq" id="WP_013445604.1">
    <property type="nucleotide sequence ID" value="NC_014734.1"/>
</dbReference>
<dbReference type="InterPro" id="IPR014755">
    <property type="entry name" value="Cu-Rt/internalin_Ig-like"/>
</dbReference>
<feature type="domain" description="SbsA Ig-like" evidence="4">
    <location>
        <begin position="1299"/>
        <end position="1378"/>
    </location>
</feature>
<dbReference type="KEGG" id="ppn:Palpr_2099"/>
<dbReference type="eggNOG" id="COG4288">
    <property type="taxonomic scope" value="Bacteria"/>
</dbReference>
<proteinExistence type="predicted"/>
<feature type="domain" description="SbsA Ig-like" evidence="4">
    <location>
        <begin position="229"/>
        <end position="300"/>
    </location>
</feature>
<accession>E4T691</accession>
<protein>
    <recommendedName>
        <fullName evidence="7">LTD domain-containing protein</fullName>
    </recommendedName>
</protein>
<dbReference type="Proteomes" id="UP000008718">
    <property type="component" value="Chromosome"/>
</dbReference>
<dbReference type="EMBL" id="CP002345">
    <property type="protein sequence ID" value="ADQ80235.1"/>
    <property type="molecule type" value="Genomic_DNA"/>
</dbReference>
<dbReference type="Gene3D" id="2.60.40.4070">
    <property type="match status" value="1"/>
</dbReference>
<feature type="domain" description="SbsA Ig-like" evidence="4">
    <location>
        <begin position="760"/>
        <end position="837"/>
    </location>
</feature>
<dbReference type="InterPro" id="IPR036415">
    <property type="entry name" value="Lamin_tail_dom_sf"/>
</dbReference>
<dbReference type="SUPFAM" id="SSF74853">
    <property type="entry name" value="Lamin A/C globular tail domain"/>
    <property type="match status" value="1"/>
</dbReference>
<evidence type="ECO:0008006" key="7">
    <source>
        <dbReference type="Google" id="ProtNLM"/>
    </source>
</evidence>
<evidence type="ECO:0000259" key="4">
    <source>
        <dbReference type="Pfam" id="PF13205"/>
    </source>
</evidence>
<dbReference type="Gene3D" id="2.60.40.1220">
    <property type="match status" value="8"/>
</dbReference>
<evidence type="ECO:0000256" key="2">
    <source>
        <dbReference type="SAM" id="SignalP"/>
    </source>
</evidence>
<reference key="1">
    <citation type="submission" date="2010-11" db="EMBL/GenBank/DDBJ databases">
        <title>The complete genome of Paludibacter propionicigenes DSM 17365.</title>
        <authorList>
            <consortium name="US DOE Joint Genome Institute (JGI-PGF)"/>
            <person name="Lucas S."/>
            <person name="Copeland A."/>
            <person name="Lapidus A."/>
            <person name="Bruce D."/>
            <person name="Goodwin L."/>
            <person name="Pitluck S."/>
            <person name="Kyrpides N."/>
            <person name="Mavromatis K."/>
            <person name="Ivanova N."/>
            <person name="Munk A.C."/>
            <person name="Brettin T."/>
            <person name="Detter J.C."/>
            <person name="Han C."/>
            <person name="Tapia R."/>
            <person name="Land M."/>
            <person name="Hauser L."/>
            <person name="Markowitz V."/>
            <person name="Cheng J.-F."/>
            <person name="Hugenholtz P."/>
            <person name="Woyke T."/>
            <person name="Wu D."/>
            <person name="Gronow S."/>
            <person name="Wellnitz S."/>
            <person name="Brambilla E."/>
            <person name="Klenk H.-P."/>
            <person name="Eisen J.A."/>
        </authorList>
    </citation>
    <scope>NUCLEOTIDE SEQUENCE</scope>
    <source>
        <strain>WB4</strain>
    </source>
</reference>
<dbReference type="InterPro" id="IPR032812">
    <property type="entry name" value="SbsA_Ig"/>
</dbReference>